<dbReference type="Gene3D" id="2.40.100.10">
    <property type="entry name" value="Cyclophilin-like"/>
    <property type="match status" value="1"/>
</dbReference>
<evidence type="ECO:0000313" key="2">
    <source>
        <dbReference type="EMBL" id="VAI20473.1"/>
    </source>
</evidence>
<name>A0A9R0TVA2_TRITD</name>
<evidence type="ECO:0008006" key="4">
    <source>
        <dbReference type="Google" id="ProtNLM"/>
    </source>
</evidence>
<sequence>MLRKAAVGFLACLVLYLAFSSYPRSQRAAYVQLPAVTHRVYLDVEIDGQNIGRIVIGLYGEVVPKTVGIFTPSVSLSTHAYIFLLKHITLWG</sequence>
<gene>
    <name evidence="2" type="ORF">TRITD_5Av1G184970</name>
</gene>
<proteinExistence type="predicted"/>
<reference evidence="2 3" key="1">
    <citation type="submission" date="2017-09" db="EMBL/GenBank/DDBJ databases">
        <authorList>
            <consortium name="International Durum Wheat Genome Sequencing Consortium (IDWGSC)"/>
            <person name="Milanesi L."/>
        </authorList>
    </citation>
    <scope>NUCLEOTIDE SEQUENCE [LARGE SCALE GENOMIC DNA]</scope>
    <source>
        <strain evidence="3">cv. Svevo</strain>
    </source>
</reference>
<evidence type="ECO:0000256" key="1">
    <source>
        <dbReference type="SAM" id="SignalP"/>
    </source>
</evidence>
<dbReference type="Proteomes" id="UP000324705">
    <property type="component" value="Chromosome 5A"/>
</dbReference>
<dbReference type="AlphaFoldDB" id="A0A9R0TVA2"/>
<keyword evidence="1" id="KW-0732">Signal</keyword>
<evidence type="ECO:0000313" key="3">
    <source>
        <dbReference type="Proteomes" id="UP000324705"/>
    </source>
</evidence>
<keyword evidence="3" id="KW-1185">Reference proteome</keyword>
<feature type="chain" id="PRO_5040496849" description="Peptidylprolyl isomerase" evidence="1">
    <location>
        <begin position="29"/>
        <end position="92"/>
    </location>
</feature>
<accession>A0A9R0TVA2</accession>
<dbReference type="SUPFAM" id="SSF50891">
    <property type="entry name" value="Cyclophilin-like"/>
    <property type="match status" value="1"/>
</dbReference>
<feature type="signal peptide" evidence="1">
    <location>
        <begin position="1"/>
        <end position="28"/>
    </location>
</feature>
<dbReference type="InterPro" id="IPR029000">
    <property type="entry name" value="Cyclophilin-like_dom_sf"/>
</dbReference>
<dbReference type="EMBL" id="LT934119">
    <property type="protein sequence ID" value="VAI20473.1"/>
    <property type="molecule type" value="Genomic_DNA"/>
</dbReference>
<protein>
    <recommendedName>
        <fullName evidence="4">Peptidylprolyl isomerase</fullName>
    </recommendedName>
</protein>
<organism evidence="2 3">
    <name type="scientific">Triticum turgidum subsp. durum</name>
    <name type="common">Durum wheat</name>
    <name type="synonym">Triticum durum</name>
    <dbReference type="NCBI Taxonomy" id="4567"/>
    <lineage>
        <taxon>Eukaryota</taxon>
        <taxon>Viridiplantae</taxon>
        <taxon>Streptophyta</taxon>
        <taxon>Embryophyta</taxon>
        <taxon>Tracheophyta</taxon>
        <taxon>Spermatophyta</taxon>
        <taxon>Magnoliopsida</taxon>
        <taxon>Liliopsida</taxon>
        <taxon>Poales</taxon>
        <taxon>Poaceae</taxon>
        <taxon>BOP clade</taxon>
        <taxon>Pooideae</taxon>
        <taxon>Triticodae</taxon>
        <taxon>Triticeae</taxon>
        <taxon>Triticinae</taxon>
        <taxon>Triticum</taxon>
    </lineage>
</organism>
<dbReference type="Gramene" id="TRITD5Av1G184970.1">
    <property type="protein sequence ID" value="TRITD5Av1G184970.1"/>
    <property type="gene ID" value="TRITD5Av1G184970"/>
</dbReference>